<dbReference type="OrthoDB" id="3438340at2759"/>
<protein>
    <submittedName>
        <fullName evidence="2">Uncharacterized protein</fullName>
    </submittedName>
</protein>
<name>A0A550CTJ8_9AGAR</name>
<reference evidence="2 3" key="1">
    <citation type="journal article" date="2019" name="New Phytol.">
        <title>Comparative genomics reveals unique wood-decay strategies and fruiting body development in the Schizophyllaceae.</title>
        <authorList>
            <person name="Almasi E."/>
            <person name="Sahu N."/>
            <person name="Krizsan K."/>
            <person name="Balint B."/>
            <person name="Kovacs G.M."/>
            <person name="Kiss B."/>
            <person name="Cseklye J."/>
            <person name="Drula E."/>
            <person name="Henrissat B."/>
            <person name="Nagy I."/>
            <person name="Chovatia M."/>
            <person name="Adam C."/>
            <person name="LaButti K."/>
            <person name="Lipzen A."/>
            <person name="Riley R."/>
            <person name="Grigoriev I.V."/>
            <person name="Nagy L.G."/>
        </authorList>
    </citation>
    <scope>NUCLEOTIDE SEQUENCE [LARGE SCALE GENOMIC DNA]</scope>
    <source>
        <strain evidence="2 3">NL-1724</strain>
    </source>
</reference>
<organism evidence="2 3">
    <name type="scientific">Schizophyllum amplum</name>
    <dbReference type="NCBI Taxonomy" id="97359"/>
    <lineage>
        <taxon>Eukaryota</taxon>
        <taxon>Fungi</taxon>
        <taxon>Dikarya</taxon>
        <taxon>Basidiomycota</taxon>
        <taxon>Agaricomycotina</taxon>
        <taxon>Agaricomycetes</taxon>
        <taxon>Agaricomycetidae</taxon>
        <taxon>Agaricales</taxon>
        <taxon>Schizophyllaceae</taxon>
        <taxon>Schizophyllum</taxon>
    </lineage>
</organism>
<dbReference type="EMBL" id="VDMD01000002">
    <property type="protein sequence ID" value="TRM68119.1"/>
    <property type="molecule type" value="Genomic_DNA"/>
</dbReference>
<accession>A0A550CTJ8</accession>
<dbReference type="AlphaFoldDB" id="A0A550CTJ8"/>
<feature type="compositionally biased region" description="Basic residues" evidence="1">
    <location>
        <begin position="315"/>
        <end position="327"/>
    </location>
</feature>
<evidence type="ECO:0000313" key="3">
    <source>
        <dbReference type="Proteomes" id="UP000320762"/>
    </source>
</evidence>
<gene>
    <name evidence="2" type="ORF">BD626DRAFT_564983</name>
</gene>
<keyword evidence="3" id="KW-1185">Reference proteome</keyword>
<feature type="compositionally biased region" description="Low complexity" evidence="1">
    <location>
        <begin position="177"/>
        <end position="190"/>
    </location>
</feature>
<sequence length="339" mass="36097">MAEPDIDPEALQAQVDLSMSFADSLVSSWLKPASMRLQRSTHDFEAELKEHMRRPPRLGVGASAPQAASLTREQVKLKYALTRKKRAHDDNDASGTPADREDDQESRGKAIQKRARLDPFAGSKKRKKKDGDGQAKTSASGAVKAEPADANFTREDSTSTVQPSQETSEVQMLVECARSTSADDASASSDKSQRRKKKKKPGNAEGPNPPPDVATTTTNASAAEKLSCSDATPKASDKAKHPAPLEASDTPSNSVEKPAAPAPTANPAPASLSTKLGLDADLLKQRLLNLDGPPQQDESDDDDETKAGAAPGSPSKKRRRRKKKKKGQVAAAATTDQTS</sequence>
<evidence type="ECO:0000313" key="2">
    <source>
        <dbReference type="EMBL" id="TRM68119.1"/>
    </source>
</evidence>
<feature type="region of interest" description="Disordered" evidence="1">
    <location>
        <begin position="46"/>
        <end position="339"/>
    </location>
</feature>
<proteinExistence type="predicted"/>
<evidence type="ECO:0000256" key="1">
    <source>
        <dbReference type="SAM" id="MobiDB-lite"/>
    </source>
</evidence>
<feature type="compositionally biased region" description="Polar residues" evidence="1">
    <location>
        <begin position="158"/>
        <end position="170"/>
    </location>
</feature>
<dbReference type="Proteomes" id="UP000320762">
    <property type="component" value="Unassembled WGS sequence"/>
</dbReference>
<comment type="caution">
    <text evidence="2">The sequence shown here is derived from an EMBL/GenBank/DDBJ whole genome shotgun (WGS) entry which is preliminary data.</text>
</comment>